<protein>
    <submittedName>
        <fullName evidence="12">Pyridine nucleotide-disulfide oxidoreductase</fullName>
    </submittedName>
</protein>
<keyword evidence="7" id="KW-1015">Disulfide bond</keyword>
<keyword evidence="5 9" id="KW-0560">Oxidoreductase</keyword>
<dbReference type="PRINTS" id="PR00368">
    <property type="entry name" value="FADPNR"/>
</dbReference>
<evidence type="ECO:0000256" key="1">
    <source>
        <dbReference type="ARBA" id="ARBA00001974"/>
    </source>
</evidence>
<proteinExistence type="inferred from homology"/>
<keyword evidence="8 9" id="KW-0676">Redox-active center</keyword>
<dbReference type="RefSeq" id="WP_221289177.1">
    <property type="nucleotide sequence ID" value="NZ_AP024597.1"/>
</dbReference>
<feature type="domain" description="Pyridine nucleotide-disulphide oxidoreductase dimerisation" evidence="10">
    <location>
        <begin position="326"/>
        <end position="426"/>
    </location>
</feature>
<dbReference type="PRINTS" id="PR00411">
    <property type="entry name" value="PNDRDTASEI"/>
</dbReference>
<accession>A0A8D5U4I8</accession>
<comment type="cofactor">
    <cofactor evidence="1">
        <name>FAD</name>
        <dbReference type="ChEBI" id="CHEBI:57692"/>
    </cofactor>
</comment>
<name>A0A8D5U4I8_9CREN</name>
<evidence type="ECO:0000259" key="10">
    <source>
        <dbReference type="Pfam" id="PF02852"/>
    </source>
</evidence>
<dbReference type="Pfam" id="PF07992">
    <property type="entry name" value="Pyr_redox_2"/>
    <property type="match status" value="1"/>
</dbReference>
<evidence type="ECO:0000256" key="7">
    <source>
        <dbReference type="ARBA" id="ARBA00023157"/>
    </source>
</evidence>
<dbReference type="GeneID" id="66162162"/>
<dbReference type="GO" id="GO:0050660">
    <property type="term" value="F:flavin adenine dinucleotide binding"/>
    <property type="evidence" value="ECO:0007669"/>
    <property type="project" value="TreeGrafter"/>
</dbReference>
<dbReference type="PIRSF" id="PIRSF000350">
    <property type="entry name" value="Mercury_reductase_MerA"/>
    <property type="match status" value="1"/>
</dbReference>
<dbReference type="InterPro" id="IPR036188">
    <property type="entry name" value="FAD/NAD-bd_sf"/>
</dbReference>
<keyword evidence="6" id="KW-0520">NAD</keyword>
<feature type="domain" description="FAD/NAD(P)-binding" evidence="11">
    <location>
        <begin position="3"/>
        <end position="303"/>
    </location>
</feature>
<dbReference type="SUPFAM" id="SSF51905">
    <property type="entry name" value="FAD/NAD(P)-binding domain"/>
    <property type="match status" value="1"/>
</dbReference>
<gene>
    <name evidence="12" type="ORF">KN1_04140</name>
</gene>
<dbReference type="SUPFAM" id="SSF55424">
    <property type="entry name" value="FAD/NAD-linked reductases, dimerisation (C-terminal) domain"/>
    <property type="match status" value="1"/>
</dbReference>
<reference evidence="12 13" key="1">
    <citation type="submission" date="2021-04" db="EMBL/GenBank/DDBJ databases">
        <title>Complete genome sequence of Stygiolobus sp. KN-1.</title>
        <authorList>
            <person name="Nakamura K."/>
            <person name="Sakai H."/>
            <person name="Kurosawa N."/>
        </authorList>
    </citation>
    <scope>NUCLEOTIDE SEQUENCE [LARGE SCALE GENOMIC DNA]</scope>
    <source>
        <strain evidence="12 13">KN-1</strain>
    </source>
</reference>
<evidence type="ECO:0000256" key="3">
    <source>
        <dbReference type="ARBA" id="ARBA00022630"/>
    </source>
</evidence>
<dbReference type="EMBL" id="AP024597">
    <property type="protein sequence ID" value="BCU69117.1"/>
    <property type="molecule type" value="Genomic_DNA"/>
</dbReference>
<dbReference type="PROSITE" id="PS00076">
    <property type="entry name" value="PYRIDINE_REDOX_1"/>
    <property type="match status" value="1"/>
</dbReference>
<dbReference type="PANTHER" id="PTHR22912">
    <property type="entry name" value="DISULFIDE OXIDOREDUCTASE"/>
    <property type="match status" value="1"/>
</dbReference>
<dbReference type="InterPro" id="IPR023753">
    <property type="entry name" value="FAD/NAD-binding_dom"/>
</dbReference>
<evidence type="ECO:0000256" key="4">
    <source>
        <dbReference type="ARBA" id="ARBA00022827"/>
    </source>
</evidence>
<keyword evidence="3 9" id="KW-0285">Flavoprotein</keyword>
<organism evidence="12 13">
    <name type="scientific">Stygiolobus caldivivus</name>
    <dbReference type="NCBI Taxonomy" id="2824673"/>
    <lineage>
        <taxon>Archaea</taxon>
        <taxon>Thermoproteota</taxon>
        <taxon>Thermoprotei</taxon>
        <taxon>Sulfolobales</taxon>
        <taxon>Sulfolobaceae</taxon>
        <taxon>Stygiolobus</taxon>
    </lineage>
</organism>
<dbReference type="InterPro" id="IPR001100">
    <property type="entry name" value="Pyr_nuc-diS_OxRdtase"/>
</dbReference>
<dbReference type="AlphaFoldDB" id="A0A8D5U4I8"/>
<dbReference type="InterPro" id="IPR004099">
    <property type="entry name" value="Pyr_nucl-diS_OxRdtase_dimer"/>
</dbReference>
<keyword evidence="13" id="KW-1185">Reference proteome</keyword>
<evidence type="ECO:0000256" key="9">
    <source>
        <dbReference type="RuleBase" id="RU003691"/>
    </source>
</evidence>
<evidence type="ECO:0000313" key="12">
    <source>
        <dbReference type="EMBL" id="BCU69117.1"/>
    </source>
</evidence>
<evidence type="ECO:0000259" key="11">
    <source>
        <dbReference type="Pfam" id="PF07992"/>
    </source>
</evidence>
<dbReference type="Pfam" id="PF02852">
    <property type="entry name" value="Pyr_redox_dim"/>
    <property type="match status" value="1"/>
</dbReference>
<evidence type="ECO:0000256" key="8">
    <source>
        <dbReference type="ARBA" id="ARBA00023284"/>
    </source>
</evidence>
<dbReference type="Gene3D" id="3.50.50.60">
    <property type="entry name" value="FAD/NAD(P)-binding domain"/>
    <property type="match status" value="2"/>
</dbReference>
<dbReference type="KEGG" id="csty:KN1_04140"/>
<dbReference type="InterPro" id="IPR050151">
    <property type="entry name" value="Class-I_Pyr_Nuc-Dis_Oxidored"/>
</dbReference>
<keyword evidence="4 9" id="KW-0274">FAD</keyword>
<evidence type="ECO:0000256" key="2">
    <source>
        <dbReference type="ARBA" id="ARBA00007532"/>
    </source>
</evidence>
<sequence length="439" mass="47450">MDFDVAVIGGGTAGYASSVILGRRGKRVAVIEKENIGGTCVNYGCVPSIFLSELSFLYSRIKEIGNYKGINISVSIDGSSFFNKRDEIVNYLSSAGENLIRSSGGEIIKGEAEILGKNEVVINGEKVTAKNIIIASGSKPNPPQIEGIENAVSEDEAVRIKKIPSSIIVIGGGVAGTEIAQIFAKLGSEVTILSRGKVLKELEEDTRKIILEALEFDGVNVIEGVVPEKIKENKVVSSKGEHEGEVIVYATGRVPSIPKGASMIGIESTRNGIIVNNKLETSIKGIYAVGDVIDKEKRVAHLAYIEAIIASLNILGSCEEMDYEGVPQVIYTDPEIGVVGDKRKVEKYVKFPYTANTRAIIRGLRDGFSLIGIDKNGTIVYSEIIGDNAEELVNLMALAIRKRLTIRDLAFSIFAHPSLSEVMLNAARDHFDLDVDIYK</sequence>
<dbReference type="GO" id="GO:0006103">
    <property type="term" value="P:2-oxoglutarate metabolic process"/>
    <property type="evidence" value="ECO:0007669"/>
    <property type="project" value="TreeGrafter"/>
</dbReference>
<dbReference type="Proteomes" id="UP000825123">
    <property type="component" value="Chromosome"/>
</dbReference>
<evidence type="ECO:0000256" key="5">
    <source>
        <dbReference type="ARBA" id="ARBA00023002"/>
    </source>
</evidence>
<evidence type="ECO:0000256" key="6">
    <source>
        <dbReference type="ARBA" id="ARBA00023027"/>
    </source>
</evidence>
<dbReference type="InterPro" id="IPR016156">
    <property type="entry name" value="FAD/NAD-linked_Rdtase_dimer_sf"/>
</dbReference>
<comment type="similarity">
    <text evidence="2 9">Belongs to the class-I pyridine nucleotide-disulfide oxidoreductase family.</text>
</comment>
<evidence type="ECO:0000313" key="13">
    <source>
        <dbReference type="Proteomes" id="UP000825123"/>
    </source>
</evidence>
<dbReference type="InterPro" id="IPR012999">
    <property type="entry name" value="Pyr_OxRdtase_I_AS"/>
</dbReference>
<dbReference type="GO" id="GO:0004148">
    <property type="term" value="F:dihydrolipoyl dehydrogenase (NADH) activity"/>
    <property type="evidence" value="ECO:0007669"/>
    <property type="project" value="TreeGrafter"/>
</dbReference>
<dbReference type="PANTHER" id="PTHR22912:SF151">
    <property type="entry name" value="DIHYDROLIPOYL DEHYDROGENASE, MITOCHONDRIAL"/>
    <property type="match status" value="1"/>
</dbReference>
<dbReference type="Gene3D" id="3.30.390.30">
    <property type="match status" value="1"/>
</dbReference>